<feature type="transmembrane region" description="Helical" evidence="11">
    <location>
        <begin position="118"/>
        <end position="138"/>
    </location>
</feature>
<dbReference type="PRINTS" id="PR00901">
    <property type="entry name" value="PHEROMONEBAR"/>
</dbReference>
<reference evidence="13" key="1">
    <citation type="submission" date="2014-04" db="EMBL/GenBank/DDBJ databases">
        <title>Evolutionary Origins and Diversification of the Mycorrhizal Mutualists.</title>
        <authorList>
            <consortium name="DOE Joint Genome Institute"/>
            <consortium name="Mycorrhizal Genomics Consortium"/>
            <person name="Kohler A."/>
            <person name="Kuo A."/>
            <person name="Nagy L.G."/>
            <person name="Floudas D."/>
            <person name="Copeland A."/>
            <person name="Barry K.W."/>
            <person name="Cichocki N."/>
            <person name="Veneault-Fourrey C."/>
            <person name="LaButti K."/>
            <person name="Lindquist E.A."/>
            <person name="Lipzen A."/>
            <person name="Lundell T."/>
            <person name="Morin E."/>
            <person name="Murat C."/>
            <person name="Riley R."/>
            <person name="Ohm R."/>
            <person name="Sun H."/>
            <person name="Tunlid A."/>
            <person name="Henrissat B."/>
            <person name="Grigoriev I.V."/>
            <person name="Hibbett D.S."/>
            <person name="Martin F."/>
        </authorList>
    </citation>
    <scope>NUCLEOTIDE SEQUENCE [LARGE SCALE GENOMIC DNA]</scope>
    <source>
        <strain evidence="13">FD-334 SS-4</strain>
    </source>
</reference>
<feature type="transmembrane region" description="Helical" evidence="11">
    <location>
        <begin position="164"/>
        <end position="189"/>
    </location>
</feature>
<dbReference type="GO" id="GO:0000750">
    <property type="term" value="P:pheromone-dependent signal transduction involved in conjugation with cellular fusion"/>
    <property type="evidence" value="ECO:0007669"/>
    <property type="project" value="TreeGrafter"/>
</dbReference>
<evidence type="ECO:0000256" key="10">
    <source>
        <dbReference type="SAM" id="MobiDB-lite"/>
    </source>
</evidence>
<evidence type="ECO:0000313" key="12">
    <source>
        <dbReference type="EMBL" id="KJA26523.1"/>
    </source>
</evidence>
<feature type="transmembrane region" description="Helical" evidence="11">
    <location>
        <begin position="37"/>
        <end position="55"/>
    </location>
</feature>
<keyword evidence="4 11" id="KW-0812">Transmembrane</keyword>
<keyword evidence="13" id="KW-1185">Reference proteome</keyword>
<evidence type="ECO:0000256" key="7">
    <source>
        <dbReference type="ARBA" id="ARBA00023136"/>
    </source>
</evidence>
<feature type="compositionally biased region" description="Low complexity" evidence="10">
    <location>
        <begin position="413"/>
        <end position="442"/>
    </location>
</feature>
<evidence type="ECO:0000256" key="1">
    <source>
        <dbReference type="ARBA" id="ARBA00004141"/>
    </source>
</evidence>
<dbReference type="CDD" id="cd14966">
    <property type="entry name" value="7tmD_STE3"/>
    <property type="match status" value="1"/>
</dbReference>
<keyword evidence="5 11" id="KW-1133">Transmembrane helix</keyword>
<dbReference type="OMA" id="CDISTRF"/>
<proteinExistence type="inferred from homology"/>
<evidence type="ECO:0000256" key="3">
    <source>
        <dbReference type="ARBA" id="ARBA00022507"/>
    </source>
</evidence>
<evidence type="ECO:0000256" key="4">
    <source>
        <dbReference type="ARBA" id="ARBA00022692"/>
    </source>
</evidence>
<keyword evidence="9" id="KW-0807">Transducer</keyword>
<gene>
    <name evidence="12" type="ORF">HYPSUDRAFT_52422</name>
</gene>
<dbReference type="Pfam" id="PF02076">
    <property type="entry name" value="STE3"/>
    <property type="match status" value="1"/>
</dbReference>
<comment type="similarity">
    <text evidence="2">Belongs to the G-protein coupled receptor 4 family.</text>
</comment>
<comment type="subcellular location">
    <subcellularLocation>
        <location evidence="1">Membrane</location>
        <topology evidence="1">Multi-pass membrane protein</topology>
    </subcellularLocation>
</comment>
<dbReference type="InterPro" id="IPR001499">
    <property type="entry name" value="GPCR_STE3"/>
</dbReference>
<feature type="transmembrane region" description="Helical" evidence="11">
    <location>
        <begin position="7"/>
        <end position="25"/>
    </location>
</feature>
<keyword evidence="7 11" id="KW-0472">Membrane</keyword>
<dbReference type="GO" id="GO:0005886">
    <property type="term" value="C:plasma membrane"/>
    <property type="evidence" value="ECO:0007669"/>
    <property type="project" value="TreeGrafter"/>
</dbReference>
<evidence type="ECO:0000313" key="13">
    <source>
        <dbReference type="Proteomes" id="UP000054270"/>
    </source>
</evidence>
<feature type="transmembrane region" description="Helical" evidence="11">
    <location>
        <begin position="210"/>
        <end position="233"/>
    </location>
</feature>
<keyword evidence="3" id="KW-0589">Pheromone response</keyword>
<accession>A0A0D2MR94</accession>
<evidence type="ECO:0000256" key="9">
    <source>
        <dbReference type="ARBA" id="ARBA00023224"/>
    </source>
</evidence>
<keyword evidence="8" id="KW-0675">Receptor</keyword>
<feature type="region of interest" description="Disordered" evidence="10">
    <location>
        <begin position="413"/>
        <end position="453"/>
    </location>
</feature>
<evidence type="ECO:0000256" key="5">
    <source>
        <dbReference type="ARBA" id="ARBA00022989"/>
    </source>
</evidence>
<feature type="transmembrane region" description="Helical" evidence="11">
    <location>
        <begin position="276"/>
        <end position="295"/>
    </location>
</feature>
<name>A0A0D2MR94_HYPSF</name>
<dbReference type="AlphaFoldDB" id="A0A0D2MR94"/>
<dbReference type="GO" id="GO:0004934">
    <property type="term" value="F:mating-type alpha-factor pheromone receptor activity"/>
    <property type="evidence" value="ECO:0007669"/>
    <property type="project" value="InterPro"/>
</dbReference>
<evidence type="ECO:0000256" key="2">
    <source>
        <dbReference type="ARBA" id="ARBA00011085"/>
    </source>
</evidence>
<sequence length="453" mass="49052">MTYPNGLFSAFAFIGFLMCAIPFPWHLEAWNTGTCLYMAWTGIGCLIQFVNSIVWTGNAINWSPVWCDICSNTATAARYIVGTSWGIPAASLCINRRLYNISSVQSVTITKAEKRRGVMIDLAIGLGLPVLGMVLQYIPQGHRFNIFEDIGCYPATYDTPVAYVLVWCPPVLIGLVSAVYAVMSIKAFNKSRTQFNEFLSSYSNLTSSRYVRLMCLAGIELLCTVPLGTYGIYLNIKTGVSPWISWENVHFNFSRVIQVPALLWRDGGVTETSLELSRWLIIVCAFIFFGFFGFADEAKKNYRSALESVAKRVGISTSLGSSSTLTSSNGAKSKIVSSSVKVRPVAPTFVHTDFLRHQGSISSLTDISIGDVSGHLDEKHADEKSFSPTLSYGAITLADVGGTLADYAETPISPLSSSGSSSSASSIMSSPVSTSSPSLPDPTAAKSNTHDIV</sequence>
<dbReference type="PANTHER" id="PTHR28097:SF1">
    <property type="entry name" value="PHEROMONE A FACTOR RECEPTOR"/>
    <property type="match status" value="1"/>
</dbReference>
<evidence type="ECO:0000256" key="6">
    <source>
        <dbReference type="ARBA" id="ARBA00023040"/>
    </source>
</evidence>
<organism evidence="12 13">
    <name type="scientific">Hypholoma sublateritium (strain FD-334 SS-4)</name>
    <dbReference type="NCBI Taxonomy" id="945553"/>
    <lineage>
        <taxon>Eukaryota</taxon>
        <taxon>Fungi</taxon>
        <taxon>Dikarya</taxon>
        <taxon>Basidiomycota</taxon>
        <taxon>Agaricomycotina</taxon>
        <taxon>Agaricomycetes</taxon>
        <taxon>Agaricomycetidae</taxon>
        <taxon>Agaricales</taxon>
        <taxon>Agaricineae</taxon>
        <taxon>Strophariaceae</taxon>
        <taxon>Hypholoma</taxon>
    </lineage>
</organism>
<dbReference type="EMBL" id="KN817527">
    <property type="protein sequence ID" value="KJA26523.1"/>
    <property type="molecule type" value="Genomic_DNA"/>
</dbReference>
<dbReference type="PANTHER" id="PTHR28097">
    <property type="entry name" value="PHEROMONE A FACTOR RECEPTOR"/>
    <property type="match status" value="1"/>
</dbReference>
<protein>
    <submittedName>
        <fullName evidence="12">Uncharacterized protein</fullName>
    </submittedName>
</protein>
<dbReference type="Proteomes" id="UP000054270">
    <property type="component" value="Unassembled WGS sequence"/>
</dbReference>
<evidence type="ECO:0000256" key="8">
    <source>
        <dbReference type="ARBA" id="ARBA00023170"/>
    </source>
</evidence>
<evidence type="ECO:0000256" key="11">
    <source>
        <dbReference type="SAM" id="Phobius"/>
    </source>
</evidence>
<keyword evidence="6" id="KW-0297">G-protein coupled receptor</keyword>
<dbReference type="InterPro" id="IPR000481">
    <property type="entry name" value="GPCR_Pheromne_B_alpha_rcpt"/>
</dbReference>
<dbReference type="PRINTS" id="PR00899">
    <property type="entry name" value="GPCRSTE3"/>
</dbReference>
<dbReference type="OrthoDB" id="2874149at2759"/>